<keyword evidence="3" id="KW-1185">Reference proteome</keyword>
<dbReference type="InterPro" id="IPR002931">
    <property type="entry name" value="Transglutaminase-like"/>
</dbReference>
<evidence type="ECO:0000313" key="2">
    <source>
        <dbReference type="EMBL" id="AXI04432.1"/>
    </source>
</evidence>
<sequence length="287" mass="32107">MKTVDVDCSLGYLVNQKSEFIIQIQAANHPWQRVISESLDLAGITPESFVDITGQNRMFRFSGHPGPIEMRYRATVEVNMPPRNYRAEEMDVADLPTDVLHYLLPSRYCESDLISAMAQRTFGNLPRGFSRVEAICNWIKNNVVYEIGSSYASTTAREVLVNRAGVCRDFAHLGIAFCRALNIPARFVFGHTEFPDPPPDFHAVFEAFLGGEWILFDATKMAPLDKIVRIGTGTDAKDVAFSTMYGDVQMTYLKPLVRDHIVGQSAEFEQVDDFIGAESNTSIKAGH</sequence>
<dbReference type="InterPro" id="IPR038765">
    <property type="entry name" value="Papain-like_cys_pep_sf"/>
</dbReference>
<feature type="domain" description="Transglutaminase-like" evidence="1">
    <location>
        <begin position="159"/>
        <end position="220"/>
    </location>
</feature>
<protein>
    <submittedName>
        <fullName evidence="2">Transglutaminase family protein</fullName>
    </submittedName>
</protein>
<dbReference type="EMBL" id="CP031222">
    <property type="protein sequence ID" value="AXI04432.1"/>
    <property type="molecule type" value="Genomic_DNA"/>
</dbReference>
<dbReference type="OrthoDB" id="5438043at2"/>
<dbReference type="InterPro" id="IPR048930">
    <property type="entry name" value="Bact_transglu_N_2"/>
</dbReference>
<evidence type="ECO:0000313" key="3">
    <source>
        <dbReference type="Proteomes" id="UP000253940"/>
    </source>
</evidence>
<proteinExistence type="predicted"/>
<dbReference type="Pfam" id="PF21295">
    <property type="entry name" value="Bact_transglu_N_2"/>
    <property type="match status" value="1"/>
</dbReference>
<dbReference type="SMART" id="SM00460">
    <property type="entry name" value="TGc"/>
    <property type="match status" value="1"/>
</dbReference>
<dbReference type="PANTHER" id="PTHR33490">
    <property type="entry name" value="BLR5614 PROTEIN-RELATED"/>
    <property type="match status" value="1"/>
</dbReference>
<name>A0A345PAX3_9GAMM</name>
<dbReference type="AlphaFoldDB" id="A0A345PAX3"/>
<dbReference type="Gene3D" id="3.10.620.30">
    <property type="match status" value="1"/>
</dbReference>
<dbReference type="Gene3D" id="2.60.40.2250">
    <property type="match status" value="1"/>
</dbReference>
<dbReference type="SUPFAM" id="SSF54001">
    <property type="entry name" value="Cysteine proteinases"/>
    <property type="match status" value="1"/>
</dbReference>
<dbReference type="PANTHER" id="PTHR33490:SF12">
    <property type="entry name" value="BLL5557 PROTEIN"/>
    <property type="match status" value="1"/>
</dbReference>
<gene>
    <name evidence="2" type="ORF">HYN46_00735</name>
</gene>
<dbReference type="Proteomes" id="UP000253940">
    <property type="component" value="Chromosome"/>
</dbReference>
<accession>A0A345PAX3</accession>
<organism evidence="2 3">
    <name type="scientific">Aquirhabdus parva</name>
    <dbReference type="NCBI Taxonomy" id="2283318"/>
    <lineage>
        <taxon>Bacteria</taxon>
        <taxon>Pseudomonadati</taxon>
        <taxon>Pseudomonadota</taxon>
        <taxon>Gammaproteobacteria</taxon>
        <taxon>Moraxellales</taxon>
        <taxon>Moraxellaceae</taxon>
        <taxon>Aquirhabdus</taxon>
    </lineage>
</organism>
<evidence type="ECO:0000259" key="1">
    <source>
        <dbReference type="SMART" id="SM00460"/>
    </source>
</evidence>
<reference evidence="2 3" key="1">
    <citation type="submission" date="2018-07" db="EMBL/GenBank/DDBJ databases">
        <title>Genome sequencing of Moraxellaceae gen. HYN0046.</title>
        <authorList>
            <person name="Kim M."/>
            <person name="Yi H."/>
        </authorList>
    </citation>
    <scope>NUCLEOTIDE SEQUENCE [LARGE SCALE GENOMIC DNA]</scope>
    <source>
        <strain evidence="2 3">HYN0046</strain>
    </source>
</reference>
<dbReference type="KEGG" id="mbah:HYN46_00735"/>
<dbReference type="Pfam" id="PF01841">
    <property type="entry name" value="Transglut_core"/>
    <property type="match status" value="1"/>
</dbReference>